<dbReference type="KEGG" id="plw:D5F53_00525"/>
<keyword evidence="8" id="KW-0966">Cell projection</keyword>
<gene>
    <name evidence="8" type="ORF">D5F53_00525</name>
</gene>
<evidence type="ECO:0000256" key="1">
    <source>
        <dbReference type="ARBA" id="ARBA00009764"/>
    </source>
</evidence>
<dbReference type="Pfam" id="PF02465">
    <property type="entry name" value="FliD_N"/>
    <property type="match status" value="1"/>
</dbReference>
<evidence type="ECO:0000259" key="7">
    <source>
        <dbReference type="Pfam" id="PF07195"/>
    </source>
</evidence>
<dbReference type="Pfam" id="PF07196">
    <property type="entry name" value="Flagellin_IN"/>
    <property type="match status" value="1"/>
</dbReference>
<keyword evidence="5" id="KW-0964">Secreted</keyword>
<dbReference type="AlphaFoldDB" id="A0A385TEM3"/>
<evidence type="ECO:0000256" key="5">
    <source>
        <dbReference type="RuleBase" id="RU362066"/>
    </source>
</evidence>
<evidence type="ECO:0000256" key="3">
    <source>
        <dbReference type="ARBA" id="ARBA00023054"/>
    </source>
</evidence>
<protein>
    <recommendedName>
        <fullName evidence="5">Flagellar hook-associated protein 2</fullName>
        <shortName evidence="5">HAP2</shortName>
    </recommendedName>
    <alternativeName>
        <fullName evidence="5">Flagellar cap protein</fullName>
    </alternativeName>
</protein>
<organism evidence="8 9">
    <name type="scientific">Paenibacillus lautus</name>
    <name type="common">Bacillus lautus</name>
    <dbReference type="NCBI Taxonomy" id="1401"/>
    <lineage>
        <taxon>Bacteria</taxon>
        <taxon>Bacillati</taxon>
        <taxon>Bacillota</taxon>
        <taxon>Bacilli</taxon>
        <taxon>Bacillales</taxon>
        <taxon>Paenibacillaceae</taxon>
        <taxon>Paenibacillus</taxon>
    </lineage>
</organism>
<dbReference type="Proteomes" id="UP000266552">
    <property type="component" value="Chromosome"/>
</dbReference>
<evidence type="ECO:0000256" key="4">
    <source>
        <dbReference type="ARBA" id="ARBA00023143"/>
    </source>
</evidence>
<evidence type="ECO:0000259" key="6">
    <source>
        <dbReference type="Pfam" id="PF02465"/>
    </source>
</evidence>
<keyword evidence="9" id="KW-1185">Reference proteome</keyword>
<sequence length="499" mass="54120">MANINGPIRLTGFSGALDTDSLIKDLMKAERMPLDKLLKQKQYTLWKREDYRSMNTSLLSFRSAVNDLRFESNFETVKASSSNTGVLDILSGGSNPSTSTVSVNKLASSASIIGNKVTQSSSAPVTTGGTVEITGASGSAEITITAGTSTLDSIVKDINNNSKTTGVKASFDPSAGVLYLSSTTTGSSSKVEITPGGATNALAQVFNLDTTQLSKTGEDAEYTVNGSNVIKSSTNNVSINGVQVTLRGSGDATISAATDRSGITDKIKNFVEKYNEIVDLFSTTATTRKNRDYEPLTSEEKGSLSEKEIELWEKKARAGTLYNDTLLTGTLSALRSALNLPLDTPSEDQLKLLSQIGITVKSDYRENGKLEIDEAKLQDAINNRFDEVKQLFTQTSDTPADTPENIKKRRQELGFADRLYEEITAQLNKFTKKIGTGSIESIDDSVLGRELKQLGQKESDLERKLADIETRYYKKFAAMEQAIQKLNTQSSWLFSQLGG</sequence>
<dbReference type="InterPro" id="IPR040026">
    <property type="entry name" value="FliD"/>
</dbReference>
<name>A0A385TEM3_PAELA</name>
<dbReference type="GO" id="GO:0071973">
    <property type="term" value="P:bacterial-type flagellum-dependent cell motility"/>
    <property type="evidence" value="ECO:0007669"/>
    <property type="project" value="TreeGrafter"/>
</dbReference>
<reference evidence="8 9" key="1">
    <citation type="submission" date="2018-09" db="EMBL/GenBank/DDBJ databases">
        <title>Genome Sequence of Paenibacillus lautus Strain E7593-69, Azo Dye-Degrading Bacteria, Isolated from Commercial Tattoo Inks.</title>
        <authorList>
            <person name="Nho S.W."/>
            <person name="Kim S.-J."/>
            <person name="Kweon O."/>
            <person name="Cerniglia C.E."/>
        </authorList>
    </citation>
    <scope>NUCLEOTIDE SEQUENCE [LARGE SCALE GENOMIC DNA]</scope>
    <source>
        <strain evidence="8 9">E7593-69</strain>
    </source>
</reference>
<dbReference type="GO" id="GO:0007155">
    <property type="term" value="P:cell adhesion"/>
    <property type="evidence" value="ECO:0007669"/>
    <property type="project" value="InterPro"/>
</dbReference>
<keyword evidence="8" id="KW-0282">Flagellum</keyword>
<keyword evidence="8" id="KW-0969">Cilium</keyword>
<accession>A0A385TEM3</accession>
<comment type="subunit">
    <text evidence="2 5">Homopentamer.</text>
</comment>
<keyword evidence="3" id="KW-0175">Coiled coil</keyword>
<evidence type="ECO:0000256" key="2">
    <source>
        <dbReference type="ARBA" id="ARBA00011255"/>
    </source>
</evidence>
<dbReference type="GO" id="GO:0005576">
    <property type="term" value="C:extracellular region"/>
    <property type="evidence" value="ECO:0007669"/>
    <property type="project" value="UniProtKB-SubCell"/>
</dbReference>
<proteinExistence type="inferred from homology"/>
<evidence type="ECO:0000313" key="9">
    <source>
        <dbReference type="Proteomes" id="UP000266552"/>
    </source>
</evidence>
<comment type="subcellular location">
    <subcellularLocation>
        <location evidence="5">Secreted</location>
    </subcellularLocation>
    <subcellularLocation>
        <location evidence="5">Bacterial flagellum</location>
    </subcellularLocation>
</comment>
<dbReference type="InterPro" id="IPR010810">
    <property type="entry name" value="Flagellin_hook_IN_motif"/>
</dbReference>
<dbReference type="RefSeq" id="WP_119846176.1">
    <property type="nucleotide sequence ID" value="NZ_CP032412.1"/>
</dbReference>
<evidence type="ECO:0000313" key="8">
    <source>
        <dbReference type="EMBL" id="AYB41871.1"/>
    </source>
</evidence>
<dbReference type="PANTHER" id="PTHR30288:SF0">
    <property type="entry name" value="FLAGELLAR HOOK-ASSOCIATED PROTEIN 2"/>
    <property type="match status" value="1"/>
</dbReference>
<feature type="domain" description="Flagellar hook-associated protein 2 N-terminal" evidence="6">
    <location>
        <begin position="17"/>
        <end position="109"/>
    </location>
</feature>
<dbReference type="InterPro" id="IPR003481">
    <property type="entry name" value="FliD_N"/>
</dbReference>
<keyword evidence="4 5" id="KW-0975">Bacterial flagellum</keyword>
<dbReference type="Pfam" id="PF07195">
    <property type="entry name" value="FliD_C"/>
    <property type="match status" value="1"/>
</dbReference>
<comment type="similarity">
    <text evidence="1 5">Belongs to the FliD family.</text>
</comment>
<dbReference type="GO" id="GO:0009421">
    <property type="term" value="C:bacterial-type flagellum filament cap"/>
    <property type="evidence" value="ECO:0007669"/>
    <property type="project" value="InterPro"/>
</dbReference>
<dbReference type="InterPro" id="IPR010809">
    <property type="entry name" value="FliD_C"/>
</dbReference>
<dbReference type="EMBL" id="CP032412">
    <property type="protein sequence ID" value="AYB41871.1"/>
    <property type="molecule type" value="Genomic_DNA"/>
</dbReference>
<dbReference type="PANTHER" id="PTHR30288">
    <property type="entry name" value="FLAGELLAR CAP/ASSEMBLY PROTEIN FLID"/>
    <property type="match status" value="1"/>
</dbReference>
<feature type="domain" description="Flagellar hook-associated protein 2 C-terminal" evidence="7">
    <location>
        <begin position="217"/>
        <end position="487"/>
    </location>
</feature>
<dbReference type="GO" id="GO:0009424">
    <property type="term" value="C:bacterial-type flagellum hook"/>
    <property type="evidence" value="ECO:0007669"/>
    <property type="project" value="UniProtKB-UniRule"/>
</dbReference>
<comment type="function">
    <text evidence="5">Required for morphogenesis and for the elongation of the flagellar filament by facilitating polymerization of the flagellin monomers at the tip of growing filament. Forms a capping structure, which prevents flagellin subunits (transported through the central channel of the flagellum) from leaking out without polymerization at the distal end.</text>
</comment>